<keyword evidence="1" id="KW-0597">Phosphoprotein</keyword>
<dbReference type="InterPro" id="IPR011006">
    <property type="entry name" value="CheY-like_superfamily"/>
</dbReference>
<evidence type="ECO:0000313" key="5">
    <source>
        <dbReference type="Proteomes" id="UP000807785"/>
    </source>
</evidence>
<evidence type="ECO:0000256" key="1">
    <source>
        <dbReference type="PROSITE-ProRule" id="PRU00169"/>
    </source>
</evidence>
<dbReference type="Pfam" id="PF00072">
    <property type="entry name" value="Response_reg"/>
    <property type="match status" value="1"/>
</dbReference>
<dbReference type="PANTHER" id="PTHR43228">
    <property type="entry name" value="TWO-COMPONENT RESPONSE REGULATOR"/>
    <property type="match status" value="1"/>
</dbReference>
<feature type="domain" description="Response regulatory" evidence="3">
    <location>
        <begin position="13"/>
        <end position="132"/>
    </location>
</feature>
<sequence length="247" mass="26978">MLVQSDSVEKGIKILIVDDDAFTRKIVRRILTDLHFSDVSEAESAESALALMQGSAFDLIVTDVQMPGINGLDLVRRIRSGLTGASRDTRTIVLTSYSNTEVIGAAMALDVNGFLVKPMKPGAVDVKIAQAMHESPNVRPSIGYQSVDTDLRTVRVQPHVQPDPTTGDEALGGDSDEADLPRRRVALEQLQPGMQLWQHVLSTDGTLLLSRGRTLSQLNINRLLDVRSILTDNLFWIVDGEAEPAPQ</sequence>
<evidence type="ECO:0000313" key="4">
    <source>
        <dbReference type="EMBL" id="MBK6973084.1"/>
    </source>
</evidence>
<dbReference type="PROSITE" id="PS50110">
    <property type="entry name" value="RESPONSE_REGULATORY"/>
    <property type="match status" value="1"/>
</dbReference>
<dbReference type="PANTHER" id="PTHR43228:SF1">
    <property type="entry name" value="TWO-COMPONENT RESPONSE REGULATOR ARR22"/>
    <property type="match status" value="1"/>
</dbReference>
<dbReference type="EMBL" id="JADJEV010000003">
    <property type="protein sequence ID" value="MBK6973084.1"/>
    <property type="molecule type" value="Genomic_DNA"/>
</dbReference>
<dbReference type="AlphaFoldDB" id="A0A9D7E2V1"/>
<comment type="caution">
    <text evidence="4">The sequence shown here is derived from an EMBL/GenBank/DDBJ whole genome shotgun (WGS) entry which is preliminary data.</text>
</comment>
<reference evidence="4" key="1">
    <citation type="submission" date="2020-10" db="EMBL/GenBank/DDBJ databases">
        <title>Connecting structure to function with the recovery of over 1000 high-quality activated sludge metagenome-assembled genomes encoding full-length rRNA genes using long-read sequencing.</title>
        <authorList>
            <person name="Singleton C.M."/>
            <person name="Petriglieri F."/>
            <person name="Kristensen J.M."/>
            <person name="Kirkegaard R.H."/>
            <person name="Michaelsen T.Y."/>
            <person name="Andersen M.H."/>
            <person name="Karst S.M."/>
            <person name="Dueholm M.S."/>
            <person name="Nielsen P.H."/>
            <person name="Albertsen M."/>
        </authorList>
    </citation>
    <scope>NUCLEOTIDE SEQUENCE</scope>
    <source>
        <strain evidence="4">Bjer_18-Q3-R1-45_BAT3C.347</strain>
    </source>
</reference>
<evidence type="ECO:0000259" key="3">
    <source>
        <dbReference type="PROSITE" id="PS50110"/>
    </source>
</evidence>
<feature type="modified residue" description="4-aspartylphosphate" evidence="1">
    <location>
        <position position="63"/>
    </location>
</feature>
<gene>
    <name evidence="4" type="ORF">IPH26_09110</name>
</gene>
<name>A0A9D7E2V1_9PROT</name>
<feature type="region of interest" description="Disordered" evidence="2">
    <location>
        <begin position="156"/>
        <end position="177"/>
    </location>
</feature>
<protein>
    <submittedName>
        <fullName evidence="4">Response regulator</fullName>
    </submittedName>
</protein>
<dbReference type="Proteomes" id="UP000807785">
    <property type="component" value="Unassembled WGS sequence"/>
</dbReference>
<dbReference type="InterPro" id="IPR052048">
    <property type="entry name" value="ST_Response_Regulator"/>
</dbReference>
<evidence type="ECO:0000256" key="2">
    <source>
        <dbReference type="SAM" id="MobiDB-lite"/>
    </source>
</evidence>
<dbReference type="SMART" id="SM00448">
    <property type="entry name" value="REC"/>
    <property type="match status" value="1"/>
</dbReference>
<accession>A0A9D7E2V1</accession>
<dbReference type="Gene3D" id="3.40.50.2300">
    <property type="match status" value="1"/>
</dbReference>
<dbReference type="GO" id="GO:0000160">
    <property type="term" value="P:phosphorelay signal transduction system"/>
    <property type="evidence" value="ECO:0007669"/>
    <property type="project" value="InterPro"/>
</dbReference>
<organism evidence="4 5">
    <name type="scientific">Candidatus Methylophosphatis roskildensis</name>
    <dbReference type="NCBI Taxonomy" id="2899263"/>
    <lineage>
        <taxon>Bacteria</taxon>
        <taxon>Pseudomonadati</taxon>
        <taxon>Pseudomonadota</taxon>
        <taxon>Betaproteobacteria</taxon>
        <taxon>Nitrosomonadales</taxon>
        <taxon>Sterolibacteriaceae</taxon>
        <taxon>Candidatus Methylophosphatis</taxon>
    </lineage>
</organism>
<dbReference type="SUPFAM" id="SSF52172">
    <property type="entry name" value="CheY-like"/>
    <property type="match status" value="1"/>
</dbReference>
<proteinExistence type="predicted"/>
<dbReference type="InterPro" id="IPR001789">
    <property type="entry name" value="Sig_transdc_resp-reg_receiver"/>
</dbReference>